<dbReference type="GO" id="GO:0003824">
    <property type="term" value="F:catalytic activity"/>
    <property type="evidence" value="ECO:0007669"/>
    <property type="project" value="InterPro"/>
</dbReference>
<evidence type="ECO:0000313" key="2">
    <source>
        <dbReference type="EMBL" id="SVB40002.1"/>
    </source>
</evidence>
<organism evidence="2">
    <name type="scientific">marine metagenome</name>
    <dbReference type="NCBI Taxonomy" id="408172"/>
    <lineage>
        <taxon>unclassified sequences</taxon>
        <taxon>metagenomes</taxon>
        <taxon>ecological metagenomes</taxon>
    </lineage>
</organism>
<proteinExistence type="predicted"/>
<dbReference type="EMBL" id="UINC01040312">
    <property type="protein sequence ID" value="SVB40002.1"/>
    <property type="molecule type" value="Genomic_DNA"/>
</dbReference>
<dbReference type="Gene3D" id="3.60.10.10">
    <property type="entry name" value="Endonuclease/exonuclease/phosphatase"/>
    <property type="match status" value="1"/>
</dbReference>
<dbReference type="AlphaFoldDB" id="A0A382DPK4"/>
<reference evidence="2" key="1">
    <citation type="submission" date="2018-05" db="EMBL/GenBank/DDBJ databases">
        <authorList>
            <person name="Lanie J.A."/>
            <person name="Ng W.-L."/>
            <person name="Kazmierczak K.M."/>
            <person name="Andrzejewski T.M."/>
            <person name="Davidsen T.M."/>
            <person name="Wayne K.J."/>
            <person name="Tettelin H."/>
            <person name="Glass J.I."/>
            <person name="Rusch D."/>
            <person name="Podicherti R."/>
            <person name="Tsui H.-C.T."/>
            <person name="Winkler M.E."/>
        </authorList>
    </citation>
    <scope>NUCLEOTIDE SEQUENCE</scope>
</reference>
<dbReference type="InterPro" id="IPR005135">
    <property type="entry name" value="Endo/exonuclease/phosphatase"/>
</dbReference>
<dbReference type="Pfam" id="PF03372">
    <property type="entry name" value="Exo_endo_phos"/>
    <property type="match status" value="1"/>
</dbReference>
<accession>A0A382DPK4</accession>
<feature type="non-terminal residue" evidence="2">
    <location>
        <position position="253"/>
    </location>
</feature>
<gene>
    <name evidence="2" type="ORF">METZ01_LOCUS192856</name>
</gene>
<sequence>MEILTKIGTWAIIPLLYFNLNLNGQDLDELYFGTDETFEVMTWNIEWFPKNNQITVDYVTQIIQALDIDILAIQEVDGIDMFDQMLNGLPEYTGYLESAWFAGLAYIYKTEVIEINDIYEIYTTSPYWSAFPRSPMVMDLNFMGENIFIINNHFKCCGDGMMNLDDLGDEETRRYTASNLLKEYIDTNLPNENVIVLGDLNDILTDALENNVFQMIINDSENYLFADMEIAEGSSADWSYPTWPSHLDHILIT</sequence>
<feature type="domain" description="Endonuclease/exonuclease/phosphatase" evidence="1">
    <location>
        <begin position="41"/>
        <end position="252"/>
    </location>
</feature>
<protein>
    <recommendedName>
        <fullName evidence="1">Endonuclease/exonuclease/phosphatase domain-containing protein</fullName>
    </recommendedName>
</protein>
<dbReference type="SUPFAM" id="SSF56219">
    <property type="entry name" value="DNase I-like"/>
    <property type="match status" value="1"/>
</dbReference>
<dbReference type="InterPro" id="IPR036691">
    <property type="entry name" value="Endo/exonu/phosph_ase_sf"/>
</dbReference>
<name>A0A382DPK4_9ZZZZ</name>
<evidence type="ECO:0000259" key="1">
    <source>
        <dbReference type="Pfam" id="PF03372"/>
    </source>
</evidence>